<accession>A0A9P1KLI4</accession>
<evidence type="ECO:0000313" key="2">
    <source>
        <dbReference type="Proteomes" id="UP000032946"/>
    </source>
</evidence>
<name>A0A9P1KLI4_9CYAN</name>
<evidence type="ECO:0000313" key="1">
    <source>
        <dbReference type="EMBL" id="CDM98215.1"/>
    </source>
</evidence>
<sequence length="44" mass="5462">MTLSYSDAILRFENNRHIQEAWDYYCDIWRFNSKIPVRSACREY</sequence>
<organism evidence="1 2">
    <name type="scientific">Limnospira indica PCC 8005</name>
    <dbReference type="NCBI Taxonomy" id="376219"/>
    <lineage>
        <taxon>Bacteria</taxon>
        <taxon>Bacillati</taxon>
        <taxon>Cyanobacteriota</taxon>
        <taxon>Cyanophyceae</taxon>
        <taxon>Oscillatoriophycideae</taxon>
        <taxon>Oscillatoriales</taxon>
        <taxon>Sirenicapillariaceae</taxon>
        <taxon>Limnospira</taxon>
    </lineage>
</organism>
<dbReference type="EMBL" id="FO818640">
    <property type="protein sequence ID" value="CDM98215.1"/>
    <property type="molecule type" value="Genomic_DNA"/>
</dbReference>
<dbReference type="AlphaFoldDB" id="A0A9P1KLI4"/>
<dbReference type="Proteomes" id="UP000032946">
    <property type="component" value="Chromosome"/>
</dbReference>
<protein>
    <submittedName>
        <fullName evidence="1">Uncharacterized protein</fullName>
    </submittedName>
</protein>
<proteinExistence type="predicted"/>
<gene>
    <name evidence="1" type="ORF">ARTHRO_60816</name>
</gene>
<reference evidence="1 2" key="1">
    <citation type="submission" date="2014-02" db="EMBL/GenBank/DDBJ databases">
        <authorList>
            <person name="Genoscope - CEA"/>
        </authorList>
    </citation>
    <scope>NUCLEOTIDE SEQUENCE [LARGE SCALE GENOMIC DNA]</scope>
    <source>
        <strain evidence="1 2">PCC 8005</strain>
    </source>
</reference>
<keyword evidence="2" id="KW-1185">Reference proteome</keyword>